<reference evidence="1 2" key="2">
    <citation type="submission" date="2017-09" db="EMBL/GenBank/DDBJ databases">
        <title>Extensive intraspecific genome diversity in a model arbuscular mycorrhizal fungus.</title>
        <authorList>
            <person name="Chen E.C."/>
            <person name="Morin E."/>
            <person name="Beaudet D."/>
            <person name="Noel J."/>
            <person name="Ndikumana S."/>
            <person name="Charron P."/>
            <person name="St-Onge C."/>
            <person name="Giorgi J."/>
            <person name="Grigoriev I.V."/>
            <person name="Roux C."/>
            <person name="Martin F.M."/>
            <person name="Corradi N."/>
        </authorList>
    </citation>
    <scope>NUCLEOTIDE SEQUENCE [LARGE SCALE GENOMIC DNA]</scope>
    <source>
        <strain evidence="1 2">A5</strain>
    </source>
</reference>
<sequence length="60" mass="6879">MTKGGYGIIYKATWSSKSETVVLKRFKNSKYFLNEINQLSVLKAKRVVSLKLMALQKILN</sequence>
<reference evidence="1 2" key="1">
    <citation type="submission" date="2016-04" db="EMBL/GenBank/DDBJ databases">
        <title>Genome analyses suggest a sexual origin of heterokaryosis in a supposedly ancient asexual fungus.</title>
        <authorList>
            <person name="Ropars J."/>
            <person name="Sedzielewska K."/>
            <person name="Noel J."/>
            <person name="Charron P."/>
            <person name="Farinelli L."/>
            <person name="Marton T."/>
            <person name="Kruger M."/>
            <person name="Pelin A."/>
            <person name="Brachmann A."/>
            <person name="Corradi N."/>
        </authorList>
    </citation>
    <scope>NUCLEOTIDE SEQUENCE [LARGE SCALE GENOMIC DNA]</scope>
    <source>
        <strain evidence="1 2">A5</strain>
    </source>
</reference>
<name>A0A2N0ND20_9GLOM</name>
<dbReference type="Gene3D" id="3.30.200.20">
    <property type="entry name" value="Phosphorylase Kinase, domain 1"/>
    <property type="match status" value="1"/>
</dbReference>
<accession>A0A2N0ND20</accession>
<comment type="caution">
    <text evidence="1">The sequence shown here is derived from an EMBL/GenBank/DDBJ whole genome shotgun (WGS) entry which is preliminary data.</text>
</comment>
<evidence type="ECO:0000313" key="1">
    <source>
        <dbReference type="EMBL" id="PKB92482.1"/>
    </source>
</evidence>
<evidence type="ECO:0000313" key="2">
    <source>
        <dbReference type="Proteomes" id="UP000232722"/>
    </source>
</evidence>
<dbReference type="EMBL" id="LLXJ01010909">
    <property type="protein sequence ID" value="PKB92482.1"/>
    <property type="molecule type" value="Genomic_DNA"/>
</dbReference>
<dbReference type="AlphaFoldDB" id="A0A2N0ND20"/>
<gene>
    <name evidence="1" type="ORF">RhiirA5_444513</name>
</gene>
<dbReference type="Proteomes" id="UP000232722">
    <property type="component" value="Unassembled WGS sequence"/>
</dbReference>
<organism evidence="1 2">
    <name type="scientific">Rhizophagus irregularis</name>
    <dbReference type="NCBI Taxonomy" id="588596"/>
    <lineage>
        <taxon>Eukaryota</taxon>
        <taxon>Fungi</taxon>
        <taxon>Fungi incertae sedis</taxon>
        <taxon>Mucoromycota</taxon>
        <taxon>Glomeromycotina</taxon>
        <taxon>Glomeromycetes</taxon>
        <taxon>Glomerales</taxon>
        <taxon>Glomeraceae</taxon>
        <taxon>Rhizophagus</taxon>
    </lineage>
</organism>
<protein>
    <recommendedName>
        <fullName evidence="3">Protein kinase domain-containing protein</fullName>
    </recommendedName>
</protein>
<dbReference type="SUPFAM" id="SSF56112">
    <property type="entry name" value="Protein kinase-like (PK-like)"/>
    <property type="match status" value="1"/>
</dbReference>
<dbReference type="InterPro" id="IPR011009">
    <property type="entry name" value="Kinase-like_dom_sf"/>
</dbReference>
<evidence type="ECO:0008006" key="3">
    <source>
        <dbReference type="Google" id="ProtNLM"/>
    </source>
</evidence>
<proteinExistence type="predicted"/>